<evidence type="ECO:0000313" key="3">
    <source>
        <dbReference type="Proteomes" id="UP001568698"/>
    </source>
</evidence>
<proteinExistence type="predicted"/>
<organism evidence="2 3">
    <name type="scientific">Pseudodesulfovibrio karagichevae</name>
    <dbReference type="NCBI Taxonomy" id="3239305"/>
    <lineage>
        <taxon>Bacteria</taxon>
        <taxon>Pseudomonadati</taxon>
        <taxon>Thermodesulfobacteriota</taxon>
        <taxon>Desulfovibrionia</taxon>
        <taxon>Desulfovibrionales</taxon>
        <taxon>Desulfovibrionaceae</taxon>
    </lineage>
</organism>
<dbReference type="RefSeq" id="WP_371386285.1">
    <property type="nucleotide sequence ID" value="NZ_JBGLYH010000018.1"/>
</dbReference>
<reference evidence="2 3" key="1">
    <citation type="submission" date="2024-08" db="EMBL/GenBank/DDBJ databases">
        <title>Sulfate-reducing bacteria isolated from formation water of the oil field in Kazakhstan and description of Pseudodesulfovibrio sp.</title>
        <authorList>
            <person name="Bidzhieva S.K."/>
            <person name="Tourova T.P."/>
            <person name="Grouzdev D.S."/>
            <person name="Beletsky A.V."/>
            <person name="Sokolova D.S."/>
            <person name="Samigullina S.R."/>
            <person name="Poltaraus A.B."/>
            <person name="Avtukh A.N."/>
            <person name="Tereshina V.M."/>
            <person name="Zhaparov N.S."/>
            <person name="Mardanov A.V."/>
            <person name="Nazina T.N."/>
        </authorList>
    </citation>
    <scope>NUCLEOTIDE SEQUENCE [LARGE SCALE GENOMIC DNA]</scope>
    <source>
        <strain evidence="2 3">9FUS</strain>
    </source>
</reference>
<keyword evidence="1" id="KW-1133">Transmembrane helix</keyword>
<keyword evidence="1" id="KW-0812">Transmembrane</keyword>
<dbReference type="Proteomes" id="UP001568698">
    <property type="component" value="Unassembled WGS sequence"/>
</dbReference>
<protein>
    <submittedName>
        <fullName evidence="2">Uncharacterized protein</fullName>
    </submittedName>
</protein>
<keyword evidence="1" id="KW-0472">Membrane</keyword>
<feature type="transmembrane region" description="Helical" evidence="1">
    <location>
        <begin position="21"/>
        <end position="40"/>
    </location>
</feature>
<comment type="caution">
    <text evidence="2">The sequence shown here is derived from an EMBL/GenBank/DDBJ whole genome shotgun (WGS) entry which is preliminary data.</text>
</comment>
<accession>A0ABV4K1B7</accession>
<name>A0ABV4K1B7_9BACT</name>
<evidence type="ECO:0000256" key="1">
    <source>
        <dbReference type="SAM" id="Phobius"/>
    </source>
</evidence>
<evidence type="ECO:0000313" key="2">
    <source>
        <dbReference type="EMBL" id="MEZ7196764.1"/>
    </source>
</evidence>
<gene>
    <name evidence="2" type="ORF">AB6M95_08400</name>
</gene>
<sequence length="41" mass="4359">MPSIKNNLDNAAEGIWSKYKLPIIVGAVMLIVGLATGIYIA</sequence>
<keyword evidence="3" id="KW-1185">Reference proteome</keyword>
<dbReference type="EMBL" id="JBGLYH010000018">
    <property type="protein sequence ID" value="MEZ7196764.1"/>
    <property type="molecule type" value="Genomic_DNA"/>
</dbReference>